<dbReference type="EMBL" id="ASPP01038115">
    <property type="protein sequence ID" value="ETO01506.1"/>
    <property type="molecule type" value="Genomic_DNA"/>
</dbReference>
<sequence>MNDSDVLLHDIYKHFPHYPIIQVYWEIDYLFIVPYRHTIRVERNNLPKSDDLGIDFIPSNQKTKFNLLLYGYDIYKLKIIEDAINVKLTRNNNLQKLLHE</sequence>
<evidence type="ECO:0000313" key="2">
    <source>
        <dbReference type="Proteomes" id="UP000023152"/>
    </source>
</evidence>
<gene>
    <name evidence="1" type="ORF">RFI_35934</name>
</gene>
<accession>X6LJH4</accession>
<feature type="non-terminal residue" evidence="1">
    <location>
        <position position="100"/>
    </location>
</feature>
<dbReference type="OrthoDB" id="6257037at2759"/>
<organism evidence="1 2">
    <name type="scientific">Reticulomyxa filosa</name>
    <dbReference type="NCBI Taxonomy" id="46433"/>
    <lineage>
        <taxon>Eukaryota</taxon>
        <taxon>Sar</taxon>
        <taxon>Rhizaria</taxon>
        <taxon>Retaria</taxon>
        <taxon>Foraminifera</taxon>
        <taxon>Monothalamids</taxon>
        <taxon>Reticulomyxidae</taxon>
        <taxon>Reticulomyxa</taxon>
    </lineage>
</organism>
<proteinExistence type="predicted"/>
<protein>
    <submittedName>
        <fullName evidence="1">Uncharacterized protein</fullName>
    </submittedName>
</protein>
<dbReference type="AlphaFoldDB" id="X6LJH4"/>
<comment type="caution">
    <text evidence="1">The sequence shown here is derived from an EMBL/GenBank/DDBJ whole genome shotgun (WGS) entry which is preliminary data.</text>
</comment>
<evidence type="ECO:0000313" key="1">
    <source>
        <dbReference type="EMBL" id="ETO01506.1"/>
    </source>
</evidence>
<dbReference type="Proteomes" id="UP000023152">
    <property type="component" value="Unassembled WGS sequence"/>
</dbReference>
<name>X6LJH4_RETFI</name>
<reference evidence="1 2" key="1">
    <citation type="journal article" date="2013" name="Curr. Biol.">
        <title>The Genome of the Foraminiferan Reticulomyxa filosa.</title>
        <authorList>
            <person name="Glockner G."/>
            <person name="Hulsmann N."/>
            <person name="Schleicher M."/>
            <person name="Noegel A.A."/>
            <person name="Eichinger L."/>
            <person name="Gallinger C."/>
            <person name="Pawlowski J."/>
            <person name="Sierra R."/>
            <person name="Euteneuer U."/>
            <person name="Pillet L."/>
            <person name="Moustafa A."/>
            <person name="Platzer M."/>
            <person name="Groth M."/>
            <person name="Szafranski K."/>
            <person name="Schliwa M."/>
        </authorList>
    </citation>
    <scope>NUCLEOTIDE SEQUENCE [LARGE SCALE GENOMIC DNA]</scope>
</reference>
<keyword evidence="2" id="KW-1185">Reference proteome</keyword>